<dbReference type="EMBL" id="FNOI01000002">
    <property type="protein sequence ID" value="SDW71172.1"/>
    <property type="molecule type" value="Genomic_DNA"/>
</dbReference>
<dbReference type="Proteomes" id="UP000199441">
    <property type="component" value="Unassembled WGS sequence"/>
</dbReference>
<sequence length="110" mass="11418">MRYALGLGVAMLLTACAPSAPTAPRATPIPYTLDSNGVQLVNRAQRIDFGRTDHSTIPAMTKLVGQPPAAPRDCAQGRQAVDWPDGTTLVFAAGALRGWANAQGQAGVSC</sequence>
<feature type="chain" id="PRO_5011524375" description="Membrane-bound lysozyme-inhibitor of c-type lysozyme" evidence="1">
    <location>
        <begin position="23"/>
        <end position="110"/>
    </location>
</feature>
<dbReference type="RefSeq" id="WP_139254540.1">
    <property type="nucleotide sequence ID" value="NZ_FNOI01000002.1"/>
</dbReference>
<feature type="signal peptide" evidence="1">
    <location>
        <begin position="1"/>
        <end position="22"/>
    </location>
</feature>
<proteinExistence type="predicted"/>
<protein>
    <recommendedName>
        <fullName evidence="4">Membrane-bound lysozyme-inhibitor of c-type lysozyme</fullName>
    </recommendedName>
</protein>
<dbReference type="PROSITE" id="PS51257">
    <property type="entry name" value="PROKAR_LIPOPROTEIN"/>
    <property type="match status" value="1"/>
</dbReference>
<dbReference type="OrthoDB" id="7867825at2"/>
<evidence type="ECO:0000313" key="2">
    <source>
        <dbReference type="EMBL" id="SDW71172.1"/>
    </source>
</evidence>
<evidence type="ECO:0008006" key="4">
    <source>
        <dbReference type="Google" id="ProtNLM"/>
    </source>
</evidence>
<evidence type="ECO:0000313" key="3">
    <source>
        <dbReference type="Proteomes" id="UP000199441"/>
    </source>
</evidence>
<accession>A0A1H2VRZ1</accession>
<dbReference type="STRING" id="670155.SAMN04488001_1612"/>
<keyword evidence="1" id="KW-0732">Signal</keyword>
<reference evidence="3" key="1">
    <citation type="submission" date="2016-10" db="EMBL/GenBank/DDBJ databases">
        <authorList>
            <person name="Varghese N."/>
            <person name="Submissions S."/>
        </authorList>
    </citation>
    <scope>NUCLEOTIDE SEQUENCE [LARGE SCALE GENOMIC DNA]</scope>
    <source>
        <strain evidence="3">DSM 26922</strain>
    </source>
</reference>
<gene>
    <name evidence="2" type="ORF">SAMN04488001_1612</name>
</gene>
<evidence type="ECO:0000256" key="1">
    <source>
        <dbReference type="SAM" id="SignalP"/>
    </source>
</evidence>
<dbReference type="AlphaFoldDB" id="A0A1H2VRZ1"/>
<name>A0A1H2VRZ1_9RHOB</name>
<organism evidence="2 3">
    <name type="scientific">Litoreibacter albidus</name>
    <dbReference type="NCBI Taxonomy" id="670155"/>
    <lineage>
        <taxon>Bacteria</taxon>
        <taxon>Pseudomonadati</taxon>
        <taxon>Pseudomonadota</taxon>
        <taxon>Alphaproteobacteria</taxon>
        <taxon>Rhodobacterales</taxon>
        <taxon>Roseobacteraceae</taxon>
        <taxon>Litoreibacter</taxon>
    </lineage>
</organism>
<keyword evidence="3" id="KW-1185">Reference proteome</keyword>